<keyword evidence="1" id="KW-1277">Toxin-antitoxin system</keyword>
<dbReference type="AlphaFoldDB" id="A0A6J6JEF9"/>
<dbReference type="GO" id="GO:0006355">
    <property type="term" value="P:regulation of DNA-templated transcription"/>
    <property type="evidence" value="ECO:0007669"/>
    <property type="project" value="InterPro"/>
</dbReference>
<accession>A0A6J6JEF9</accession>
<proteinExistence type="predicted"/>
<gene>
    <name evidence="2" type="ORF">UFOPK2106_00495</name>
</gene>
<dbReference type="Gene3D" id="1.20.5.780">
    <property type="entry name" value="Single helix bin"/>
    <property type="match status" value="1"/>
</dbReference>
<evidence type="ECO:0000313" key="2">
    <source>
        <dbReference type="EMBL" id="CAB4635055.1"/>
    </source>
</evidence>
<protein>
    <submittedName>
        <fullName evidence="2">Unannotated protein</fullName>
    </submittedName>
</protein>
<reference evidence="2" key="1">
    <citation type="submission" date="2020-05" db="EMBL/GenBank/DDBJ databases">
        <authorList>
            <person name="Chiriac C."/>
            <person name="Salcher M."/>
            <person name="Ghai R."/>
            <person name="Kavagutti S V."/>
        </authorList>
    </citation>
    <scope>NUCLEOTIDE SEQUENCE</scope>
</reference>
<evidence type="ECO:0000256" key="1">
    <source>
        <dbReference type="ARBA" id="ARBA00022649"/>
    </source>
</evidence>
<dbReference type="PANTHER" id="PTHR35401">
    <property type="entry name" value="COPG FAMILY HELIX-TURN-HELIX PROTEIN-RELATED-RELATED"/>
    <property type="match status" value="1"/>
</dbReference>
<dbReference type="EMBL" id="CAEZVS010000053">
    <property type="protein sequence ID" value="CAB4635055.1"/>
    <property type="molecule type" value="Genomic_DNA"/>
</dbReference>
<dbReference type="Pfam" id="PF08681">
    <property type="entry name" value="TacA1"/>
    <property type="match status" value="1"/>
</dbReference>
<name>A0A6J6JEF9_9ZZZZ</name>
<dbReference type="InterPro" id="IPR010985">
    <property type="entry name" value="Ribbon_hlx_hlx"/>
</dbReference>
<sequence>MTDSRINMRISSKKHKEIKAAAQLAEQDLTSFMIDAAMEKAQRLLAESNVIKITAVEALAIERMLKNPPAPNANLKALMKQIRNQTK</sequence>
<organism evidence="2">
    <name type="scientific">freshwater metagenome</name>
    <dbReference type="NCBI Taxonomy" id="449393"/>
    <lineage>
        <taxon>unclassified sequences</taxon>
        <taxon>metagenomes</taxon>
        <taxon>ecological metagenomes</taxon>
    </lineage>
</organism>
<dbReference type="SUPFAM" id="SSF47598">
    <property type="entry name" value="Ribbon-helix-helix"/>
    <property type="match status" value="1"/>
</dbReference>
<dbReference type="InterPro" id="IPR014795">
    <property type="entry name" value="TacA_1-like"/>
</dbReference>
<dbReference type="PANTHER" id="PTHR35401:SF2">
    <property type="entry name" value="ABC-TYPE TRANSPORT SYSTEM"/>
    <property type="match status" value="1"/>
</dbReference>